<name>A0A6A6TF20_9PLEO</name>
<dbReference type="EMBL" id="MU004314">
    <property type="protein sequence ID" value="KAF2658589.1"/>
    <property type="molecule type" value="Genomic_DNA"/>
</dbReference>
<dbReference type="AlphaFoldDB" id="A0A6A6TF20"/>
<protein>
    <submittedName>
        <fullName evidence="1">Uncharacterized protein</fullName>
    </submittedName>
</protein>
<evidence type="ECO:0000313" key="1">
    <source>
        <dbReference type="EMBL" id="KAF2658589.1"/>
    </source>
</evidence>
<dbReference type="Proteomes" id="UP000799324">
    <property type="component" value="Unassembled WGS sequence"/>
</dbReference>
<keyword evidence="2" id="KW-1185">Reference proteome</keyword>
<sequence length="480" mass="53354">MTAEAAGAAANRVERPATVTISFDRRLHRVAHALHQHQHGLPRASRYRTFLFTSSILAMATPFVPRFAAAQSDPSAQWLVPVARTLTDLGSPSPDDLASTDNLLSEPELRDLFKARPVAERFLEEALAPKSWLNHALYTALHGGYAVTSFNARQTVALAVMVLGPSATMTNTINWTQPDSPRRAWPLQKIVAATEESVGTLNGDLVPQHYDNHLDPTKRESWMTKINQERLEEEGADDHIFPANNCCGFSGPREIASVYCLPQGRENDVFASFYREYQHRDSFARWNDLPDELQLMVIKPLVVFGRLDITGKWSQPNAILQGRGHGHWSFGASVKVPNCFVPKSYICGGRARLDHWDISLPEVLSLRQVDRKMDGMVKPLFYGANHFRVHDSDVAQTIFAFKFTQLDSRPQSDGFSRDSNTDLHFVIPTAHELPPQAIGASSGFVSVPIEQCTCPSQHSRTELSGYICAGGPGNLHTYQS</sequence>
<reference evidence="1" key="1">
    <citation type="journal article" date="2020" name="Stud. Mycol.">
        <title>101 Dothideomycetes genomes: a test case for predicting lifestyles and emergence of pathogens.</title>
        <authorList>
            <person name="Haridas S."/>
            <person name="Albert R."/>
            <person name="Binder M."/>
            <person name="Bloem J."/>
            <person name="Labutti K."/>
            <person name="Salamov A."/>
            <person name="Andreopoulos B."/>
            <person name="Baker S."/>
            <person name="Barry K."/>
            <person name="Bills G."/>
            <person name="Bluhm B."/>
            <person name="Cannon C."/>
            <person name="Castanera R."/>
            <person name="Culley D."/>
            <person name="Daum C."/>
            <person name="Ezra D."/>
            <person name="Gonzalez J."/>
            <person name="Henrissat B."/>
            <person name="Kuo A."/>
            <person name="Liang C."/>
            <person name="Lipzen A."/>
            <person name="Lutzoni F."/>
            <person name="Magnuson J."/>
            <person name="Mondo S."/>
            <person name="Nolan M."/>
            <person name="Ohm R."/>
            <person name="Pangilinan J."/>
            <person name="Park H.-J."/>
            <person name="Ramirez L."/>
            <person name="Alfaro M."/>
            <person name="Sun H."/>
            <person name="Tritt A."/>
            <person name="Yoshinaga Y."/>
            <person name="Zwiers L.-H."/>
            <person name="Turgeon B."/>
            <person name="Goodwin S."/>
            <person name="Spatafora J."/>
            <person name="Crous P."/>
            <person name="Grigoriev I."/>
        </authorList>
    </citation>
    <scope>NUCLEOTIDE SEQUENCE</scope>
    <source>
        <strain evidence="1">CBS 122681</strain>
    </source>
</reference>
<evidence type="ECO:0000313" key="2">
    <source>
        <dbReference type="Proteomes" id="UP000799324"/>
    </source>
</evidence>
<organism evidence="1 2">
    <name type="scientific">Lophiostoma macrostomum CBS 122681</name>
    <dbReference type="NCBI Taxonomy" id="1314788"/>
    <lineage>
        <taxon>Eukaryota</taxon>
        <taxon>Fungi</taxon>
        <taxon>Dikarya</taxon>
        <taxon>Ascomycota</taxon>
        <taxon>Pezizomycotina</taxon>
        <taxon>Dothideomycetes</taxon>
        <taxon>Pleosporomycetidae</taxon>
        <taxon>Pleosporales</taxon>
        <taxon>Lophiostomataceae</taxon>
        <taxon>Lophiostoma</taxon>
    </lineage>
</organism>
<gene>
    <name evidence="1" type="ORF">K491DRAFT_756083</name>
</gene>
<proteinExistence type="predicted"/>
<accession>A0A6A6TF20</accession>